<protein>
    <submittedName>
        <fullName evidence="4">Uncharacterized protein LOC116305504</fullName>
    </submittedName>
</protein>
<evidence type="ECO:0000256" key="1">
    <source>
        <dbReference type="SAM" id="MobiDB-lite"/>
    </source>
</evidence>
<accession>A0A6P8IW90</accession>
<evidence type="ECO:0000313" key="3">
    <source>
        <dbReference type="Proteomes" id="UP000515163"/>
    </source>
</evidence>
<feature type="compositionally biased region" description="Polar residues" evidence="1">
    <location>
        <begin position="189"/>
        <end position="198"/>
    </location>
</feature>
<feature type="compositionally biased region" description="Basic and acidic residues" evidence="1">
    <location>
        <begin position="199"/>
        <end position="210"/>
    </location>
</feature>
<keyword evidence="2" id="KW-1133">Transmembrane helix</keyword>
<feature type="region of interest" description="Disordered" evidence="1">
    <location>
        <begin position="186"/>
        <end position="210"/>
    </location>
</feature>
<feature type="transmembrane region" description="Helical" evidence="2">
    <location>
        <begin position="78"/>
        <end position="97"/>
    </location>
</feature>
<sequence length="210" mass="23760">MFWISNGSRIHIMAAASMSIVYALLFAFLKPTKHASDNVVQLTSLTATFVNFSLAALLRISKESSEDAFSDDIQEEAIVSNFLIATNALILILINWYSFRLLYPNIKAWFLNPRFSLECCLATFVSFTDVTSNFTDSSPVANIELPSIQDTLNDQLTLDIEGFEYTEDMDKLSKTNIQKFLKKRAWGSKTKQGENSTKQNDENRRNAESK</sequence>
<evidence type="ECO:0000313" key="4">
    <source>
        <dbReference type="RefSeq" id="XP_031571297.1"/>
    </source>
</evidence>
<dbReference type="RefSeq" id="XP_031571297.1">
    <property type="nucleotide sequence ID" value="XM_031715437.1"/>
</dbReference>
<proteinExistence type="predicted"/>
<dbReference type="Proteomes" id="UP000515163">
    <property type="component" value="Unplaced"/>
</dbReference>
<dbReference type="InParanoid" id="A0A6P8IW90"/>
<evidence type="ECO:0000256" key="2">
    <source>
        <dbReference type="SAM" id="Phobius"/>
    </source>
</evidence>
<feature type="transmembrane region" description="Helical" evidence="2">
    <location>
        <begin position="12"/>
        <end position="29"/>
    </location>
</feature>
<name>A0A6P8IW90_ACTTE</name>
<gene>
    <name evidence="4" type="primary">LOC116305504</name>
</gene>
<keyword evidence="2" id="KW-0812">Transmembrane</keyword>
<dbReference type="KEGG" id="aten:116305504"/>
<organism evidence="3 4">
    <name type="scientific">Actinia tenebrosa</name>
    <name type="common">Australian red waratah sea anemone</name>
    <dbReference type="NCBI Taxonomy" id="6105"/>
    <lineage>
        <taxon>Eukaryota</taxon>
        <taxon>Metazoa</taxon>
        <taxon>Cnidaria</taxon>
        <taxon>Anthozoa</taxon>
        <taxon>Hexacorallia</taxon>
        <taxon>Actiniaria</taxon>
        <taxon>Actiniidae</taxon>
        <taxon>Actinia</taxon>
    </lineage>
</organism>
<reference evidence="4" key="1">
    <citation type="submission" date="2025-08" db="UniProtKB">
        <authorList>
            <consortium name="RefSeq"/>
        </authorList>
    </citation>
    <scope>IDENTIFICATION</scope>
    <source>
        <tissue evidence="4">Tentacle</tissue>
    </source>
</reference>
<keyword evidence="2" id="KW-0472">Membrane</keyword>
<dbReference type="GeneID" id="116305504"/>
<dbReference type="AlphaFoldDB" id="A0A6P8IW90"/>
<keyword evidence="3" id="KW-1185">Reference proteome</keyword>